<evidence type="ECO:0000313" key="2">
    <source>
        <dbReference type="Proteomes" id="UP000789342"/>
    </source>
</evidence>
<comment type="caution">
    <text evidence="1">The sequence shown here is derived from an EMBL/GenBank/DDBJ whole genome shotgun (WGS) entry which is preliminary data.</text>
</comment>
<keyword evidence="2" id="KW-1185">Reference proteome</keyword>
<gene>
    <name evidence="1" type="ORF">AMORRO_LOCUS11663</name>
</gene>
<sequence length="412" mass="47774">TQQLVRELFKLFLSRSTGIHSLNLAMQERDFCLRENPSKFLALDHYTGGQVALSKMRHFSSGGEGNQFYDILSKYCHNLNSLKIVYNSGETCKFDSLIKVQRHLRSLQMHQMSLTEDIMNAISAQSESLKSIEFWGCQFKDTTLKALSGCHHLERVIFHDCGNMTKAVLAPMATASFPRLTTIYFKFGGHLEPTDIPTRELAHLVANAKSTLSQLCIEGFEYPCSEVFESLVNIRQLQKISIQIQTPDEFPLVLNVLRTCTNLRSVSISENQKFFTENFIFTMESTNQYLDANEFLPRISQILSDRVQHLVLNIPNCWVAPGTLRQFLKDCKANLEYLRWQSYENSRSFVEVIEEYGKEKQQEIKYGNWKWEQISGQVGPVTLDVEFRKKNVSYYRWEQEFKLQHNLIELLQ</sequence>
<reference evidence="1" key="1">
    <citation type="submission" date="2021-06" db="EMBL/GenBank/DDBJ databases">
        <authorList>
            <person name="Kallberg Y."/>
            <person name="Tangrot J."/>
            <person name="Rosling A."/>
        </authorList>
    </citation>
    <scope>NUCLEOTIDE SEQUENCE</scope>
    <source>
        <strain evidence="1">CL551</strain>
    </source>
</reference>
<dbReference type="Gene3D" id="3.80.10.10">
    <property type="entry name" value="Ribonuclease Inhibitor"/>
    <property type="match status" value="1"/>
</dbReference>
<evidence type="ECO:0000313" key="1">
    <source>
        <dbReference type="EMBL" id="CAG8691750.1"/>
    </source>
</evidence>
<dbReference type="InterPro" id="IPR032675">
    <property type="entry name" value="LRR_dom_sf"/>
</dbReference>
<dbReference type="EMBL" id="CAJVPV010015423">
    <property type="protein sequence ID" value="CAG8691750.1"/>
    <property type="molecule type" value="Genomic_DNA"/>
</dbReference>
<organism evidence="1 2">
    <name type="scientific">Acaulospora morrowiae</name>
    <dbReference type="NCBI Taxonomy" id="94023"/>
    <lineage>
        <taxon>Eukaryota</taxon>
        <taxon>Fungi</taxon>
        <taxon>Fungi incertae sedis</taxon>
        <taxon>Mucoromycota</taxon>
        <taxon>Glomeromycotina</taxon>
        <taxon>Glomeromycetes</taxon>
        <taxon>Diversisporales</taxon>
        <taxon>Acaulosporaceae</taxon>
        <taxon>Acaulospora</taxon>
    </lineage>
</organism>
<dbReference type="OrthoDB" id="2307166at2759"/>
<dbReference type="AlphaFoldDB" id="A0A9N9EUR8"/>
<name>A0A9N9EUR8_9GLOM</name>
<feature type="non-terminal residue" evidence="1">
    <location>
        <position position="412"/>
    </location>
</feature>
<dbReference type="SUPFAM" id="SSF52047">
    <property type="entry name" value="RNI-like"/>
    <property type="match status" value="1"/>
</dbReference>
<protein>
    <submittedName>
        <fullName evidence="1">16251_t:CDS:1</fullName>
    </submittedName>
</protein>
<proteinExistence type="predicted"/>
<accession>A0A9N9EUR8</accession>
<dbReference type="Proteomes" id="UP000789342">
    <property type="component" value="Unassembled WGS sequence"/>
</dbReference>